<dbReference type="InterPro" id="IPR001584">
    <property type="entry name" value="Integrase_cat-core"/>
</dbReference>
<dbReference type="InterPro" id="IPR036397">
    <property type="entry name" value="RNaseH_sf"/>
</dbReference>
<dbReference type="SUPFAM" id="SSF53098">
    <property type="entry name" value="Ribonuclease H-like"/>
    <property type="match status" value="1"/>
</dbReference>
<comment type="caution">
    <text evidence="3">The sequence shown here is derived from an EMBL/GenBank/DDBJ whole genome shotgun (WGS) entry which is preliminary data.</text>
</comment>
<dbReference type="Gene3D" id="3.30.420.10">
    <property type="entry name" value="Ribonuclease H-like superfamily/Ribonuclease H"/>
    <property type="match status" value="1"/>
</dbReference>
<reference evidence="4" key="1">
    <citation type="journal article" date="2019" name="Int. J. Syst. Evol. Microbiol.">
        <title>The Global Catalogue of Microorganisms (GCM) 10K type strain sequencing project: providing services to taxonomists for standard genome sequencing and annotation.</title>
        <authorList>
            <consortium name="The Broad Institute Genomics Platform"/>
            <consortium name="The Broad Institute Genome Sequencing Center for Infectious Disease"/>
            <person name="Wu L."/>
            <person name="Ma J."/>
        </authorList>
    </citation>
    <scope>NUCLEOTIDE SEQUENCE [LARGE SCALE GENOMIC DNA]</scope>
    <source>
        <strain evidence="4">CGMCC 4.7426</strain>
    </source>
</reference>
<dbReference type="PROSITE" id="PS50994">
    <property type="entry name" value="INTEGRASE"/>
    <property type="match status" value="1"/>
</dbReference>
<keyword evidence="4" id="KW-1185">Reference proteome</keyword>
<dbReference type="Pfam" id="PF13276">
    <property type="entry name" value="HTH_21"/>
    <property type="match status" value="1"/>
</dbReference>
<dbReference type="NCBIfam" id="NF033516">
    <property type="entry name" value="transpos_IS3"/>
    <property type="match status" value="1"/>
</dbReference>
<dbReference type="Proteomes" id="UP001595989">
    <property type="component" value="Unassembled WGS sequence"/>
</dbReference>
<evidence type="ECO:0000313" key="4">
    <source>
        <dbReference type="Proteomes" id="UP001595989"/>
    </source>
</evidence>
<name>A0ABV9DR01_9BACI</name>
<dbReference type="InterPro" id="IPR050900">
    <property type="entry name" value="Transposase_IS3/IS150/IS904"/>
</dbReference>
<protein>
    <submittedName>
        <fullName evidence="3">IS3 family transposase</fullName>
    </submittedName>
</protein>
<proteinExistence type="predicted"/>
<comment type="function">
    <text evidence="1">Involved in the transposition of the insertion sequence.</text>
</comment>
<dbReference type="EMBL" id="JBHSFU010000016">
    <property type="protein sequence ID" value="MFC4560224.1"/>
    <property type="molecule type" value="Genomic_DNA"/>
</dbReference>
<dbReference type="Pfam" id="PF00665">
    <property type="entry name" value="rve"/>
    <property type="match status" value="1"/>
</dbReference>
<dbReference type="PANTHER" id="PTHR46889">
    <property type="entry name" value="TRANSPOSASE INSF FOR INSERTION SEQUENCE IS3B-RELATED"/>
    <property type="match status" value="1"/>
</dbReference>
<evidence type="ECO:0000256" key="1">
    <source>
        <dbReference type="ARBA" id="ARBA00002286"/>
    </source>
</evidence>
<evidence type="ECO:0000259" key="2">
    <source>
        <dbReference type="PROSITE" id="PS50994"/>
    </source>
</evidence>
<accession>A0ABV9DR01</accession>
<gene>
    <name evidence="3" type="ORF">ACFO3D_18875</name>
</gene>
<feature type="domain" description="Integrase catalytic" evidence="2">
    <location>
        <begin position="128"/>
        <end position="299"/>
    </location>
</feature>
<evidence type="ECO:0000313" key="3">
    <source>
        <dbReference type="EMBL" id="MFC4560224.1"/>
    </source>
</evidence>
<dbReference type="Pfam" id="PF13333">
    <property type="entry name" value="rve_2"/>
    <property type="match status" value="1"/>
</dbReference>
<dbReference type="RefSeq" id="WP_390299973.1">
    <property type="nucleotide sequence ID" value="NZ_JBHSFU010000016.1"/>
</dbReference>
<organism evidence="3 4">
    <name type="scientific">Virgibacillus kekensis</name>
    <dbReference type="NCBI Taxonomy" id="202261"/>
    <lineage>
        <taxon>Bacteria</taxon>
        <taxon>Bacillati</taxon>
        <taxon>Bacillota</taxon>
        <taxon>Bacilli</taxon>
        <taxon>Bacillales</taxon>
        <taxon>Bacillaceae</taxon>
        <taxon>Virgibacillus</taxon>
    </lineage>
</organism>
<dbReference type="InterPro" id="IPR025948">
    <property type="entry name" value="HTH-like_dom"/>
</dbReference>
<dbReference type="InterPro" id="IPR048020">
    <property type="entry name" value="Transpos_IS3"/>
</dbReference>
<dbReference type="InterPro" id="IPR012337">
    <property type="entry name" value="RNaseH-like_sf"/>
</dbReference>
<dbReference type="PANTHER" id="PTHR46889:SF5">
    <property type="entry name" value="INTEGRASE PROTEIN"/>
    <property type="match status" value="1"/>
</dbReference>
<sequence>MKRWVRADFPITKTMQALGLARSHYYYYQTGAEARVVKKRGRPTPGFSRTVGGRKVPDEQIEEYLMEFHWDDELGGLGYRKWTLYLREQKHLVINKKKVYRLCKELGILKERRMKKTKHPRKLARNRLVTEPNQLWQVDIKYGTIEGSGEFFFLCSAIDVYDRSIVGYYCGPICRAKHIKDMLAKALIRRKVHFKEGELENKLIIRTDNGPQFVSDTFGDFCLHHKIYHERIPKKTPDMNAYIESFHSVLQRECFDRHEFELYEAAYYYIDNYIDFYNNRRYHGGIQDYTPTKYYLLTTKKALKTKEVSL</sequence>